<organism evidence="1 2">
    <name type="scientific">Candidatus Roizmanbacteria bacterium CG_4_9_14_0_2_um_filter_39_13</name>
    <dbReference type="NCBI Taxonomy" id="1974839"/>
    <lineage>
        <taxon>Bacteria</taxon>
        <taxon>Candidatus Roizmaniibacteriota</taxon>
    </lineage>
</organism>
<dbReference type="InterPro" id="IPR019270">
    <property type="entry name" value="DUF2283"/>
</dbReference>
<evidence type="ECO:0000313" key="1">
    <source>
        <dbReference type="EMBL" id="PJC33774.1"/>
    </source>
</evidence>
<sequence>MEKNIINTIQKSLPTLFTVIKKQKKNYFSVDYDNEADVMYIAFDENKKAGDTEVYSDDILVRRRDNDLVGLTVLHASSLLKHN</sequence>
<evidence type="ECO:0008006" key="3">
    <source>
        <dbReference type="Google" id="ProtNLM"/>
    </source>
</evidence>
<dbReference type="Proteomes" id="UP000231383">
    <property type="component" value="Unassembled WGS sequence"/>
</dbReference>
<reference evidence="2" key="1">
    <citation type="submission" date="2017-09" db="EMBL/GenBank/DDBJ databases">
        <title>Depth-based differentiation of microbial function through sediment-hosted aquifers and enrichment of novel symbionts in the deep terrestrial subsurface.</title>
        <authorList>
            <person name="Probst A.J."/>
            <person name="Ladd B."/>
            <person name="Jarett J.K."/>
            <person name="Geller-Mcgrath D.E."/>
            <person name="Sieber C.M.K."/>
            <person name="Emerson J.B."/>
            <person name="Anantharaman K."/>
            <person name="Thomas B.C."/>
            <person name="Malmstrom R."/>
            <person name="Stieglmeier M."/>
            <person name="Klingl A."/>
            <person name="Woyke T."/>
            <person name="Ryan C.M."/>
            <person name="Banfield J.F."/>
        </authorList>
    </citation>
    <scope>NUCLEOTIDE SEQUENCE [LARGE SCALE GENOMIC DNA]</scope>
</reference>
<gene>
    <name evidence="1" type="ORF">CO051_01045</name>
</gene>
<accession>A0A2M8F392</accession>
<dbReference type="EMBL" id="PFSC01000028">
    <property type="protein sequence ID" value="PJC33774.1"/>
    <property type="molecule type" value="Genomic_DNA"/>
</dbReference>
<evidence type="ECO:0000313" key="2">
    <source>
        <dbReference type="Proteomes" id="UP000231383"/>
    </source>
</evidence>
<dbReference type="Pfam" id="PF10049">
    <property type="entry name" value="DUF2283"/>
    <property type="match status" value="1"/>
</dbReference>
<name>A0A2M8F392_9BACT</name>
<comment type="caution">
    <text evidence="1">The sequence shown here is derived from an EMBL/GenBank/DDBJ whole genome shotgun (WGS) entry which is preliminary data.</text>
</comment>
<proteinExistence type="predicted"/>
<protein>
    <recommendedName>
        <fullName evidence="3">DUF2283 domain-containing protein</fullName>
    </recommendedName>
</protein>
<dbReference type="AlphaFoldDB" id="A0A2M8F392"/>